<evidence type="ECO:0000313" key="1">
    <source>
        <dbReference type="EMBL" id="CEF89553.1"/>
    </source>
</evidence>
<evidence type="ECO:0000313" key="2">
    <source>
        <dbReference type="Proteomes" id="UP000030225"/>
    </source>
</evidence>
<gene>
    <name evidence="1" type="primary">ORF63</name>
</gene>
<name>A0A0A1IUI0_9CAUD</name>
<protein>
    <submittedName>
        <fullName evidence="1">Uncharacterized protein</fullName>
    </submittedName>
</protein>
<dbReference type="Proteomes" id="UP000030225">
    <property type="component" value="Segment"/>
</dbReference>
<sequence length="155" mass="17566">MPSRVSADFRKLDALIARMEALDGMALEGGFFPEDRYGPENGNLPVAQVAAYNVFGTETNPERDFMTPSFSDWATVNYYRKAMKQVVEATIRDGRTQKGQLNKMGRTMVEIIQVNIDDFPGHNSARWAQVKGFDDPLTHTGKMQDSVKYKIVRRK</sequence>
<organism evidence="1 2">
    <name type="scientific">Pseudomonas phage vB_PaeM_PAO1_Ab17</name>
    <dbReference type="NCBI Taxonomy" id="1548904"/>
    <lineage>
        <taxon>Viruses</taxon>
        <taxon>Duplodnaviria</taxon>
        <taxon>Heunggongvirae</taxon>
        <taxon>Uroviricota</taxon>
        <taxon>Caudoviricetes</taxon>
        <taxon>Vandenendeviridae</taxon>
        <taxon>Nankokuvirus</taxon>
        <taxon>Nankokuvirus Ab03</taxon>
    </lineage>
</organism>
<proteinExistence type="predicted"/>
<accession>A0A0A1IUI0</accession>
<reference evidence="2" key="1">
    <citation type="journal article" date="2015" name="PLoS ONE">
        <title>Investigation of a Large Collection of Pseudomonas aeruginosa Bacteriophages Collected from a Single Environmental Source in Abidjan, Cote d'Ivoire.</title>
        <authorList>
            <person name="Essoh C."/>
            <person name="Latino L."/>
            <person name="Midoux C."/>
            <person name="Blouin Y."/>
            <person name="Loukou G."/>
            <person name="Nguetta S.P."/>
            <person name="Lathro S."/>
            <person name="Cablanmian A."/>
            <person name="Kouassi A.K."/>
            <person name="Vergnaud G."/>
            <person name="Pourcel C."/>
        </authorList>
    </citation>
    <scope>NUCLEOTIDE SEQUENCE [LARGE SCALE GENOMIC DNA]</scope>
</reference>
<dbReference type="EMBL" id="LN610576">
    <property type="protein sequence ID" value="CEF89553.1"/>
    <property type="molecule type" value="Genomic_DNA"/>
</dbReference>